<dbReference type="AlphaFoldDB" id="A0A4R6QA31"/>
<keyword evidence="3" id="KW-1185">Reference proteome</keyword>
<evidence type="ECO:0000259" key="1">
    <source>
        <dbReference type="Pfam" id="PF05050"/>
    </source>
</evidence>
<keyword evidence="2" id="KW-0808">Transferase</keyword>
<dbReference type="EMBL" id="SNXR01000013">
    <property type="protein sequence ID" value="TDP59201.1"/>
    <property type="molecule type" value="Genomic_DNA"/>
</dbReference>
<proteinExistence type="predicted"/>
<dbReference type="GO" id="GO:0032259">
    <property type="term" value="P:methylation"/>
    <property type="evidence" value="ECO:0007669"/>
    <property type="project" value="UniProtKB-KW"/>
</dbReference>
<comment type="caution">
    <text evidence="2">The sequence shown here is derived from an EMBL/GenBank/DDBJ whole genome shotgun (WGS) entry which is preliminary data.</text>
</comment>
<organism evidence="2 3">
    <name type="scientific">Flavobacterium dankookense</name>
    <dbReference type="NCBI Taxonomy" id="706186"/>
    <lineage>
        <taxon>Bacteria</taxon>
        <taxon>Pseudomonadati</taxon>
        <taxon>Bacteroidota</taxon>
        <taxon>Flavobacteriia</taxon>
        <taxon>Flavobacteriales</taxon>
        <taxon>Flavobacteriaceae</taxon>
        <taxon>Flavobacterium</taxon>
    </lineage>
</organism>
<protein>
    <submittedName>
        <fullName evidence="2">FkbM family methyltransferase</fullName>
    </submittedName>
</protein>
<dbReference type="NCBIfam" id="TIGR01444">
    <property type="entry name" value="fkbM_fam"/>
    <property type="match status" value="1"/>
</dbReference>
<name>A0A4R6QA31_9FLAO</name>
<evidence type="ECO:0000313" key="2">
    <source>
        <dbReference type="EMBL" id="TDP59201.1"/>
    </source>
</evidence>
<sequence length="265" mass="30806">MLRKIVLKILKATAKDITITHHYTHKKFMLNSYNHKGYWYHGKKREEETVAMFKKWISKDNYVLEIGGHIGYFSTFYADLVGDKGKVVVFEPSNENLKYLTKNIDFLDENLKSIISIVQKGAGDIVGELDFYIDPISGQNNSFVKDFDGFKTSRAHSADTNVDVEVQKVPVITLDSFYENETKFPDFVKIDVEGFEWNVIQGFKQTIEKAKPNLMIEIQSDEDKIINYFKGIGYIIYNDKLESINSIEDYKRKRSANIFFKWGQK</sequence>
<evidence type="ECO:0000313" key="3">
    <source>
        <dbReference type="Proteomes" id="UP000295260"/>
    </source>
</evidence>
<dbReference type="GO" id="GO:0008168">
    <property type="term" value="F:methyltransferase activity"/>
    <property type="evidence" value="ECO:0007669"/>
    <property type="project" value="UniProtKB-KW"/>
</dbReference>
<dbReference type="PANTHER" id="PTHR34203">
    <property type="entry name" value="METHYLTRANSFERASE, FKBM FAMILY PROTEIN"/>
    <property type="match status" value="1"/>
</dbReference>
<dbReference type="InterPro" id="IPR006342">
    <property type="entry name" value="FkbM_mtfrase"/>
</dbReference>
<accession>A0A4R6QA31</accession>
<dbReference type="Gene3D" id="3.40.50.150">
    <property type="entry name" value="Vaccinia Virus protein VP39"/>
    <property type="match status" value="1"/>
</dbReference>
<keyword evidence="2" id="KW-0489">Methyltransferase</keyword>
<dbReference type="InterPro" id="IPR029063">
    <property type="entry name" value="SAM-dependent_MTases_sf"/>
</dbReference>
<dbReference type="Proteomes" id="UP000295260">
    <property type="component" value="Unassembled WGS sequence"/>
</dbReference>
<dbReference type="OrthoDB" id="9812600at2"/>
<dbReference type="Pfam" id="PF05050">
    <property type="entry name" value="Methyltransf_21"/>
    <property type="match status" value="1"/>
</dbReference>
<dbReference type="SUPFAM" id="SSF53335">
    <property type="entry name" value="S-adenosyl-L-methionine-dependent methyltransferases"/>
    <property type="match status" value="1"/>
</dbReference>
<reference evidence="2 3" key="1">
    <citation type="submission" date="2019-03" db="EMBL/GenBank/DDBJ databases">
        <title>Genomic Encyclopedia of Archaeal and Bacterial Type Strains, Phase II (KMG-II): from individual species to whole genera.</title>
        <authorList>
            <person name="Goeker M."/>
        </authorList>
    </citation>
    <scope>NUCLEOTIDE SEQUENCE [LARGE SCALE GENOMIC DNA]</scope>
    <source>
        <strain evidence="2 3">DSM 25687</strain>
    </source>
</reference>
<dbReference type="RefSeq" id="WP_133532743.1">
    <property type="nucleotide sequence ID" value="NZ_SNXR01000013.1"/>
</dbReference>
<dbReference type="InterPro" id="IPR052514">
    <property type="entry name" value="SAM-dependent_MTase"/>
</dbReference>
<gene>
    <name evidence="2" type="ORF">BC748_1444</name>
</gene>
<feature type="domain" description="Methyltransferase FkbM" evidence="1">
    <location>
        <begin position="65"/>
        <end position="234"/>
    </location>
</feature>
<dbReference type="PANTHER" id="PTHR34203:SF15">
    <property type="entry name" value="SLL1173 PROTEIN"/>
    <property type="match status" value="1"/>
</dbReference>